<evidence type="ECO:0000256" key="1">
    <source>
        <dbReference type="SAM" id="MobiDB-lite"/>
    </source>
</evidence>
<keyword evidence="2" id="KW-0472">Membrane</keyword>
<feature type="region of interest" description="Disordered" evidence="1">
    <location>
        <begin position="49"/>
        <end position="73"/>
    </location>
</feature>
<organism evidence="3 4">
    <name type="scientific">Nocardioides simplex</name>
    <name type="common">Arthrobacter simplex</name>
    <dbReference type="NCBI Taxonomy" id="2045"/>
    <lineage>
        <taxon>Bacteria</taxon>
        <taxon>Bacillati</taxon>
        <taxon>Actinomycetota</taxon>
        <taxon>Actinomycetes</taxon>
        <taxon>Propionibacteriales</taxon>
        <taxon>Nocardioidaceae</taxon>
        <taxon>Pimelobacter</taxon>
    </lineage>
</organism>
<protein>
    <recommendedName>
        <fullName evidence="5">DUF3311 domain-containing protein</fullName>
    </recommendedName>
</protein>
<gene>
    <name evidence="3" type="ORF">KR76_16330</name>
</gene>
<sequence length="73" mass="7875">MAALLASVYLPFVNNAGLVLGLPRLFLWTSFWVVAITPLLLLVERGRRDDDTDDDADIDADGTGAEPTEGASR</sequence>
<evidence type="ECO:0000313" key="4">
    <source>
        <dbReference type="Proteomes" id="UP000030300"/>
    </source>
</evidence>
<dbReference type="AlphaFoldDB" id="A0A0A1DKS1"/>
<evidence type="ECO:0000313" key="3">
    <source>
        <dbReference type="EMBL" id="AIY17944.2"/>
    </source>
</evidence>
<keyword evidence="2" id="KW-0812">Transmembrane</keyword>
<dbReference type="STRING" id="2045.KR76_16330"/>
<evidence type="ECO:0008006" key="5">
    <source>
        <dbReference type="Google" id="ProtNLM"/>
    </source>
</evidence>
<dbReference type="Proteomes" id="UP000030300">
    <property type="component" value="Chromosome"/>
</dbReference>
<dbReference type="EMBL" id="CP009896">
    <property type="protein sequence ID" value="AIY17944.2"/>
    <property type="molecule type" value="Genomic_DNA"/>
</dbReference>
<accession>A0A0A1DKS1</accession>
<keyword evidence="2" id="KW-1133">Transmembrane helix</keyword>
<feature type="compositionally biased region" description="Acidic residues" evidence="1">
    <location>
        <begin position="51"/>
        <end position="60"/>
    </location>
</feature>
<dbReference type="eggNOG" id="ENOG5033NBK">
    <property type="taxonomic scope" value="Bacteria"/>
</dbReference>
<dbReference type="KEGG" id="psim:KR76_16330"/>
<keyword evidence="4" id="KW-1185">Reference proteome</keyword>
<name>A0A0A1DKS1_NOCSI</name>
<proteinExistence type="predicted"/>
<feature type="transmembrane region" description="Helical" evidence="2">
    <location>
        <begin position="25"/>
        <end position="43"/>
    </location>
</feature>
<dbReference type="HOGENOM" id="CLU_2701064_0_0_11"/>
<reference evidence="3 4" key="1">
    <citation type="journal article" date="2015" name="Genome Announc.">
        <title>Complete Genome Sequence of Steroid-Transforming Nocardioides simplex VKM Ac-2033D.</title>
        <authorList>
            <person name="Shtratnikova V.Y."/>
            <person name="Schelkunov M.I."/>
            <person name="Pekov Y.A."/>
            <person name="Fokina V.V."/>
            <person name="Logacheva M.D."/>
            <person name="Sokolov S.L."/>
            <person name="Bragin E.Y."/>
            <person name="Ashapkin V.V."/>
            <person name="Donova M.V."/>
        </authorList>
    </citation>
    <scope>NUCLEOTIDE SEQUENCE [LARGE SCALE GENOMIC DNA]</scope>
    <source>
        <strain evidence="3 4">VKM Ac-2033D</strain>
    </source>
</reference>
<evidence type="ECO:0000256" key="2">
    <source>
        <dbReference type="SAM" id="Phobius"/>
    </source>
</evidence>